<name>A0A8H7QIY4_9FUNG</name>
<feature type="region of interest" description="Disordered" evidence="1">
    <location>
        <begin position="18"/>
        <end position="40"/>
    </location>
</feature>
<proteinExistence type="predicted"/>
<dbReference type="AlphaFoldDB" id="A0A8H7QIY4"/>
<sequence length="188" mass="21708">MSDNSSSISLNVLYLPPRVDKRTPEERARDKVAVPKSAPEQTKFPDCPVTFSNKANLYKHLAKQHRTQVETIKGRCYKGVHHNSNLRYYEKKKIEKMLANQDSDSMTATQLRSQRYYRQKMLNKAATITRAHILDTPFVDFFHLVFPSNIKKDYDAKRVVPMLVGIDVENMPETLAVGESNEKHKDKL</sequence>
<feature type="compositionally biased region" description="Basic and acidic residues" evidence="1">
    <location>
        <begin position="18"/>
        <end position="33"/>
    </location>
</feature>
<dbReference type="EMBL" id="JAEPRD010000229">
    <property type="protein sequence ID" value="KAG2193532.1"/>
    <property type="molecule type" value="Genomic_DNA"/>
</dbReference>
<organism evidence="2 3">
    <name type="scientific">Mucor saturninus</name>
    <dbReference type="NCBI Taxonomy" id="64648"/>
    <lineage>
        <taxon>Eukaryota</taxon>
        <taxon>Fungi</taxon>
        <taxon>Fungi incertae sedis</taxon>
        <taxon>Mucoromycota</taxon>
        <taxon>Mucoromycotina</taxon>
        <taxon>Mucoromycetes</taxon>
        <taxon>Mucorales</taxon>
        <taxon>Mucorineae</taxon>
        <taxon>Mucoraceae</taxon>
        <taxon>Mucor</taxon>
    </lineage>
</organism>
<dbReference type="OrthoDB" id="7852576at2759"/>
<dbReference type="Proteomes" id="UP000603453">
    <property type="component" value="Unassembled WGS sequence"/>
</dbReference>
<accession>A0A8H7QIY4</accession>
<evidence type="ECO:0000313" key="2">
    <source>
        <dbReference type="EMBL" id="KAG2193532.1"/>
    </source>
</evidence>
<reference evidence="2" key="1">
    <citation type="submission" date="2020-12" db="EMBL/GenBank/DDBJ databases">
        <title>Metabolic potential, ecology and presence of endohyphal bacteria is reflected in genomic diversity of Mucoromycotina.</title>
        <authorList>
            <person name="Muszewska A."/>
            <person name="Okrasinska A."/>
            <person name="Steczkiewicz K."/>
            <person name="Drgas O."/>
            <person name="Orlowska M."/>
            <person name="Perlinska-Lenart U."/>
            <person name="Aleksandrzak-Piekarczyk T."/>
            <person name="Szatraj K."/>
            <person name="Zielenkiewicz U."/>
            <person name="Pilsyk S."/>
            <person name="Malc E."/>
            <person name="Mieczkowski P."/>
            <person name="Kruszewska J.S."/>
            <person name="Biernat P."/>
            <person name="Pawlowska J."/>
        </authorList>
    </citation>
    <scope>NUCLEOTIDE SEQUENCE</scope>
    <source>
        <strain evidence="2">WA0000017839</strain>
    </source>
</reference>
<comment type="caution">
    <text evidence="2">The sequence shown here is derived from an EMBL/GenBank/DDBJ whole genome shotgun (WGS) entry which is preliminary data.</text>
</comment>
<gene>
    <name evidence="2" type="ORF">INT47_009583</name>
</gene>
<keyword evidence="3" id="KW-1185">Reference proteome</keyword>
<evidence type="ECO:0000313" key="3">
    <source>
        <dbReference type="Proteomes" id="UP000603453"/>
    </source>
</evidence>
<evidence type="ECO:0000256" key="1">
    <source>
        <dbReference type="SAM" id="MobiDB-lite"/>
    </source>
</evidence>
<protein>
    <submittedName>
        <fullName evidence="2">Uncharacterized protein</fullName>
    </submittedName>
</protein>